<dbReference type="InParanoid" id="A0A6J0TAS7"/>
<accession>A0A6J0TAS7</accession>
<evidence type="ECO:0000256" key="1">
    <source>
        <dbReference type="SAM" id="MobiDB-lite"/>
    </source>
</evidence>
<dbReference type="GO" id="GO:1901222">
    <property type="term" value="P:regulation of non-canonical NF-kappaB signal transduction"/>
    <property type="evidence" value="ECO:0007669"/>
    <property type="project" value="InterPro"/>
</dbReference>
<dbReference type="GO" id="GO:0005654">
    <property type="term" value="C:nucleoplasm"/>
    <property type="evidence" value="ECO:0007669"/>
    <property type="project" value="TreeGrafter"/>
</dbReference>
<dbReference type="AlphaFoldDB" id="A0A6J0TAS7"/>
<dbReference type="RefSeq" id="XP_072841858.1">
    <property type="nucleotide sequence ID" value="XM_072985757.1"/>
</dbReference>
<proteinExistence type="predicted"/>
<name>A0A6J0TAS7_9SAUR</name>
<keyword evidence="2" id="KW-1185">Reference proteome</keyword>
<dbReference type="PANTHER" id="PTHR14330:SF2">
    <property type="entry name" value="A-KINASE-INTERACTING PROTEIN 1"/>
    <property type="match status" value="1"/>
</dbReference>
<dbReference type="Proteomes" id="UP001652642">
    <property type="component" value="Chromosome 1"/>
</dbReference>
<dbReference type="OrthoDB" id="5945634at2759"/>
<dbReference type="KEGG" id="pvt:110077139"/>
<evidence type="ECO:0000313" key="5">
    <source>
        <dbReference type="RefSeq" id="XP_072841858.1"/>
    </source>
</evidence>
<reference evidence="2 3" key="1">
    <citation type="submission" date="2025-05" db="UniProtKB">
        <authorList>
            <consortium name="RefSeq"/>
        </authorList>
    </citation>
    <scope>NUCLEOTIDE SEQUENCE [LARGE SCALE GENOMIC DNA]</scope>
</reference>
<organism evidence="2 3">
    <name type="scientific">Pogona vitticeps</name>
    <name type="common">central bearded dragon</name>
    <dbReference type="NCBI Taxonomy" id="103695"/>
    <lineage>
        <taxon>Eukaryota</taxon>
        <taxon>Metazoa</taxon>
        <taxon>Chordata</taxon>
        <taxon>Craniata</taxon>
        <taxon>Vertebrata</taxon>
        <taxon>Euteleostomi</taxon>
        <taxon>Lepidosauria</taxon>
        <taxon>Squamata</taxon>
        <taxon>Bifurcata</taxon>
        <taxon>Unidentata</taxon>
        <taxon>Episquamata</taxon>
        <taxon>Toxicofera</taxon>
        <taxon>Iguania</taxon>
        <taxon>Acrodonta</taxon>
        <taxon>Agamidae</taxon>
        <taxon>Amphibolurinae</taxon>
        <taxon>Pogona</taxon>
    </lineage>
</organism>
<evidence type="ECO:0000313" key="3">
    <source>
        <dbReference type="RefSeq" id="XP_020645547.2"/>
    </source>
</evidence>
<dbReference type="GeneID" id="110077139"/>
<protein>
    <submittedName>
        <fullName evidence="3 4">A-kinase-interacting protein 1</fullName>
    </submittedName>
</protein>
<sequence>MTQGMESQNVNFRMQRTATLAQEVLERAKTRKLNWPLPTDLQRRTLQEGFDEHDCLAAAFASVAEHMGRISAECESYYCSVLPFKFKEHEAAHIFRYHSKQASENLLKALKTEESEPGSRVEESGYPDTEPSALIPANTSNAKDIYIEVAPGTYTVSASSHEDTIKQTHLVKIQPGQSVNLTFNL</sequence>
<evidence type="ECO:0000313" key="2">
    <source>
        <dbReference type="Proteomes" id="UP001652642"/>
    </source>
</evidence>
<dbReference type="InterPro" id="IPR033214">
    <property type="entry name" value="AKIP1"/>
</dbReference>
<gene>
    <name evidence="3 4 5" type="primary">AKIP1</name>
</gene>
<dbReference type="CTD" id="56672"/>
<dbReference type="RefSeq" id="XP_020645547.2">
    <property type="nucleotide sequence ID" value="XM_020789888.2"/>
</dbReference>
<dbReference type="PANTHER" id="PTHR14330">
    <property type="entry name" value="A-KINASE-INTERACTING PROTEIN 1"/>
    <property type="match status" value="1"/>
</dbReference>
<feature type="region of interest" description="Disordered" evidence="1">
    <location>
        <begin position="111"/>
        <end position="134"/>
    </location>
</feature>
<dbReference type="RefSeq" id="XP_072841857.1">
    <property type="nucleotide sequence ID" value="XM_072985756.1"/>
</dbReference>
<evidence type="ECO:0000313" key="4">
    <source>
        <dbReference type="RefSeq" id="XP_072841857.1"/>
    </source>
</evidence>
<feature type="compositionally biased region" description="Basic and acidic residues" evidence="1">
    <location>
        <begin position="111"/>
        <end position="123"/>
    </location>
</feature>